<evidence type="ECO:0000259" key="2">
    <source>
        <dbReference type="Pfam" id="PF03478"/>
    </source>
</evidence>
<name>A0A8T0V0C2_PANVG</name>
<evidence type="ECO:0000313" key="3">
    <source>
        <dbReference type="EMBL" id="KAG2626403.1"/>
    </source>
</evidence>
<feature type="compositionally biased region" description="Acidic residues" evidence="1">
    <location>
        <begin position="1"/>
        <end position="22"/>
    </location>
</feature>
<comment type="caution">
    <text evidence="3">The sequence shown here is derived from an EMBL/GenBank/DDBJ whole genome shotgun (WGS) entry which is preliminary data.</text>
</comment>
<dbReference type="Pfam" id="PF03478">
    <property type="entry name" value="Beta-prop_KIB1-4"/>
    <property type="match status" value="1"/>
</dbReference>
<evidence type="ECO:0000256" key="1">
    <source>
        <dbReference type="SAM" id="MobiDB-lite"/>
    </source>
</evidence>
<accession>A0A8T0V0C2</accession>
<dbReference type="PANTHER" id="PTHR33110:SF82">
    <property type="entry name" value="OS07G0500250 PROTEIN"/>
    <property type="match status" value="1"/>
</dbReference>
<feature type="domain" description="KIB1-4 beta-propeller" evidence="2">
    <location>
        <begin position="48"/>
        <end position="137"/>
    </location>
</feature>
<protein>
    <recommendedName>
        <fullName evidence="2">KIB1-4 beta-propeller domain-containing protein</fullName>
    </recommendedName>
</protein>
<dbReference type="InterPro" id="IPR005174">
    <property type="entry name" value="KIB1-4_b-propeller"/>
</dbReference>
<sequence>MEEEEEEEVADEAPNQDEDDEGFNSGDDMIPDGQVIEHDGEPYEANDNIVTASKIVRSQGGELLMVRRQTQVPPFASSYTREVEVFKANLDAGEWVLSADDGLAEDEALFLSPSFCRSAPARGDIKAGFIYFADTDEVFDTRCRIVRPFRLPPQRHLFCSRLTWVFPPELVV</sequence>
<proteinExistence type="predicted"/>
<dbReference type="EMBL" id="CM029041">
    <property type="protein sequence ID" value="KAG2626403.1"/>
    <property type="molecule type" value="Genomic_DNA"/>
</dbReference>
<dbReference type="AlphaFoldDB" id="A0A8T0V0C2"/>
<dbReference type="Proteomes" id="UP000823388">
    <property type="component" value="Chromosome 3K"/>
</dbReference>
<keyword evidence="4" id="KW-1185">Reference proteome</keyword>
<evidence type="ECO:0000313" key="4">
    <source>
        <dbReference type="Proteomes" id="UP000823388"/>
    </source>
</evidence>
<feature type="region of interest" description="Disordered" evidence="1">
    <location>
        <begin position="1"/>
        <end position="40"/>
    </location>
</feature>
<organism evidence="3 4">
    <name type="scientific">Panicum virgatum</name>
    <name type="common">Blackwell switchgrass</name>
    <dbReference type="NCBI Taxonomy" id="38727"/>
    <lineage>
        <taxon>Eukaryota</taxon>
        <taxon>Viridiplantae</taxon>
        <taxon>Streptophyta</taxon>
        <taxon>Embryophyta</taxon>
        <taxon>Tracheophyta</taxon>
        <taxon>Spermatophyta</taxon>
        <taxon>Magnoliopsida</taxon>
        <taxon>Liliopsida</taxon>
        <taxon>Poales</taxon>
        <taxon>Poaceae</taxon>
        <taxon>PACMAD clade</taxon>
        <taxon>Panicoideae</taxon>
        <taxon>Panicodae</taxon>
        <taxon>Paniceae</taxon>
        <taxon>Panicinae</taxon>
        <taxon>Panicum</taxon>
        <taxon>Panicum sect. Hiantes</taxon>
    </lineage>
</organism>
<reference evidence="3" key="1">
    <citation type="submission" date="2020-05" db="EMBL/GenBank/DDBJ databases">
        <title>WGS assembly of Panicum virgatum.</title>
        <authorList>
            <person name="Lovell J.T."/>
            <person name="Jenkins J."/>
            <person name="Shu S."/>
            <person name="Juenger T.E."/>
            <person name="Schmutz J."/>
        </authorList>
    </citation>
    <scope>NUCLEOTIDE SEQUENCE</scope>
    <source>
        <strain evidence="3">AP13</strain>
    </source>
</reference>
<dbReference type="PANTHER" id="PTHR33110">
    <property type="entry name" value="F-BOX/KELCH-REPEAT PROTEIN-RELATED"/>
    <property type="match status" value="1"/>
</dbReference>
<gene>
    <name evidence="3" type="ORF">PVAP13_3KG359100</name>
</gene>